<keyword evidence="3" id="KW-0489">Methyltransferase</keyword>
<keyword evidence="4" id="KW-1185">Reference proteome</keyword>
<keyword evidence="1" id="KW-0472">Membrane</keyword>
<feature type="domain" description="Methyltransferase type 11" evidence="2">
    <location>
        <begin position="45"/>
        <end position="130"/>
    </location>
</feature>
<feature type="transmembrane region" description="Helical" evidence="1">
    <location>
        <begin position="201"/>
        <end position="221"/>
    </location>
</feature>
<dbReference type="InterPro" id="IPR029063">
    <property type="entry name" value="SAM-dependent_MTases_sf"/>
</dbReference>
<dbReference type="Proteomes" id="UP000578091">
    <property type="component" value="Unassembled WGS sequence"/>
</dbReference>
<gene>
    <name evidence="3" type="ORF">H0E84_18415</name>
</gene>
<accession>A0A853JHX7</accession>
<name>A0A853JHX7_9GAMM</name>
<dbReference type="Gene3D" id="3.40.50.150">
    <property type="entry name" value="Vaccinia Virus protein VP39"/>
    <property type="match status" value="1"/>
</dbReference>
<dbReference type="GO" id="GO:0032259">
    <property type="term" value="P:methylation"/>
    <property type="evidence" value="ECO:0007669"/>
    <property type="project" value="UniProtKB-KW"/>
</dbReference>
<dbReference type="InterPro" id="IPR013216">
    <property type="entry name" value="Methyltransf_11"/>
</dbReference>
<organism evidence="3 4">
    <name type="scientific">Luteimonas salinisoli</name>
    <dbReference type="NCBI Taxonomy" id="2752307"/>
    <lineage>
        <taxon>Bacteria</taxon>
        <taxon>Pseudomonadati</taxon>
        <taxon>Pseudomonadota</taxon>
        <taxon>Gammaproteobacteria</taxon>
        <taxon>Lysobacterales</taxon>
        <taxon>Lysobacteraceae</taxon>
        <taxon>Luteimonas</taxon>
    </lineage>
</organism>
<protein>
    <submittedName>
        <fullName evidence="3">Class I SAM-dependent methyltransferase</fullName>
    </submittedName>
</protein>
<sequence>MSVTASRIRSCMERLRRTPFHPQWLLGDFKKTANWVQRDARGLVLDIGCADRWMERHLSRECEYVGVDYPATGGRLYGARPDVFADAASLPFPDASFDTVLLLEVLEHLRDPSGALAEIARVLKPRGQLFLTLPFLYPVHDAPHDYQRYTCHGLLREMAEAGFLVDDLVENLGSAESAGLLFNLALAGMMSKAIEDKRPSLVLFPFVAALVPLVNAASWLLGRALPAWTALTAGYRLKAIRP</sequence>
<keyword evidence="1" id="KW-0812">Transmembrane</keyword>
<keyword evidence="3" id="KW-0808">Transferase</keyword>
<evidence type="ECO:0000259" key="2">
    <source>
        <dbReference type="Pfam" id="PF08241"/>
    </source>
</evidence>
<dbReference type="GO" id="GO:0008757">
    <property type="term" value="F:S-adenosylmethionine-dependent methyltransferase activity"/>
    <property type="evidence" value="ECO:0007669"/>
    <property type="project" value="InterPro"/>
</dbReference>
<evidence type="ECO:0000313" key="3">
    <source>
        <dbReference type="EMBL" id="NZA28354.1"/>
    </source>
</evidence>
<reference evidence="3 4" key="1">
    <citation type="submission" date="2020-07" db="EMBL/GenBank/DDBJ databases">
        <title>Luteimonas sp. SJ-92.</title>
        <authorList>
            <person name="Huang X.-X."/>
            <person name="Xu L."/>
            <person name="Sun J.-Q."/>
        </authorList>
    </citation>
    <scope>NUCLEOTIDE SEQUENCE [LARGE SCALE GENOMIC DNA]</scope>
    <source>
        <strain evidence="3 4">SJ-92</strain>
    </source>
</reference>
<keyword evidence="1" id="KW-1133">Transmembrane helix</keyword>
<dbReference type="AlphaFoldDB" id="A0A853JHX7"/>
<evidence type="ECO:0000256" key="1">
    <source>
        <dbReference type="SAM" id="Phobius"/>
    </source>
</evidence>
<dbReference type="Pfam" id="PF08241">
    <property type="entry name" value="Methyltransf_11"/>
    <property type="match status" value="1"/>
</dbReference>
<proteinExistence type="predicted"/>
<evidence type="ECO:0000313" key="4">
    <source>
        <dbReference type="Proteomes" id="UP000578091"/>
    </source>
</evidence>
<comment type="caution">
    <text evidence="3">The sequence shown here is derived from an EMBL/GenBank/DDBJ whole genome shotgun (WGS) entry which is preliminary data.</text>
</comment>
<dbReference type="PANTHER" id="PTHR43591:SF24">
    <property type="entry name" value="2-METHOXY-6-POLYPRENYL-1,4-BENZOQUINOL METHYLASE, MITOCHONDRIAL"/>
    <property type="match status" value="1"/>
</dbReference>
<dbReference type="EMBL" id="JACCKA010000092">
    <property type="protein sequence ID" value="NZA28354.1"/>
    <property type="molecule type" value="Genomic_DNA"/>
</dbReference>
<dbReference type="SUPFAM" id="SSF53335">
    <property type="entry name" value="S-adenosyl-L-methionine-dependent methyltransferases"/>
    <property type="match status" value="1"/>
</dbReference>
<dbReference type="PANTHER" id="PTHR43591">
    <property type="entry name" value="METHYLTRANSFERASE"/>
    <property type="match status" value="1"/>
</dbReference>